<keyword evidence="9" id="KW-1185">Reference proteome</keyword>
<comment type="caution">
    <text evidence="8">The sequence shown here is derived from an EMBL/GenBank/DDBJ whole genome shotgun (WGS) entry which is preliminary data.</text>
</comment>
<dbReference type="AlphaFoldDB" id="A0A9W8XKB1"/>
<sequence length="674" mass="76860">MDDILRQEFNAGRELFLQEKYDEAEEIFRHVVEDFKRNRRADNKRDRRRDRKATLESKFWFGVTLSEQEKYDEAEKLLQQVVQGRDKSPGPDHKDTLWSKYYLGRTLLDQGKYNKAEQIVQQIVQREGTVDQNYNGMGEAKYKLGRIYYEQEKYIEGEDMLRQAARELEKSNGRDNSETLGAKDLLLATLRKLGEDSEAEKMLSDVVPRMESMKVIVDEDHEDTSKPLDLPQALDTDGPLLSSTEATAHQGLTGLLDSYFPNEHQDPEPYTDLTIRKISMLLEMFNIRWSKLPRTYIILRIIGYPDLLDRLIDFGFSDYWFPIGEQDLQDCLEPPIRAAFVNTQGLVCTNLLDLELGQGGQHCYFKQGEPLPFDYKAILGTGGYGRVHKVVSHTTSKEYALKRVHRNTASTGWQESAITQFISEIEILKRLRHRHIVKFVGSYTDLDYVGLLMSPVADMNLKDYLGRVAPSKYPELRTFCGCLATALEFLHARKIRHKDIKPSNILVNHGNVLFTDFGLSLDFEDADGSTTTGIDNGRTPRYCAPEVAELESRNTKSDVWSLGVVFVEMTVVLKGRTIQDMDEFFEGHGSGRKYIRTNPAAFKEFTTELEGIGESTDNRALDWAAQMLVVEQQKRPTASELVTSITSPGEEGEGSEFCGICCVSADAEVDEFWD</sequence>
<proteinExistence type="predicted"/>
<dbReference type="RefSeq" id="XP_056070828.1">
    <property type="nucleotide sequence ID" value="XM_056216581.1"/>
</dbReference>
<evidence type="ECO:0000256" key="2">
    <source>
        <dbReference type="ARBA" id="ARBA00022679"/>
    </source>
</evidence>
<dbReference type="InterPro" id="IPR000719">
    <property type="entry name" value="Prot_kinase_dom"/>
</dbReference>
<dbReference type="SUPFAM" id="SSF56112">
    <property type="entry name" value="Protein kinase-like (PK-like)"/>
    <property type="match status" value="1"/>
</dbReference>
<reference evidence="8" key="1">
    <citation type="submission" date="2022-10" db="EMBL/GenBank/DDBJ databases">
        <title>Tapping the CABI collections for fungal endophytes: first genome assemblies for Collariella, Neodidymelliopsis, Ascochyta clinopodiicola, Didymella pomorum, Didymosphaeria variabile, Neocosmospora piperis and Neocucurbitaria cava.</title>
        <authorList>
            <person name="Hill R."/>
        </authorList>
    </citation>
    <scope>NUCLEOTIDE SEQUENCE</scope>
    <source>
        <strain evidence="8">IMI 356815</strain>
    </source>
</reference>
<evidence type="ECO:0000313" key="8">
    <source>
        <dbReference type="EMBL" id="KAJ4352472.1"/>
    </source>
</evidence>
<dbReference type="GO" id="GO:0004674">
    <property type="term" value="F:protein serine/threonine kinase activity"/>
    <property type="evidence" value="ECO:0007669"/>
    <property type="project" value="UniProtKB-KW"/>
</dbReference>
<dbReference type="InterPro" id="IPR011009">
    <property type="entry name" value="Kinase-like_dom_sf"/>
</dbReference>
<organism evidence="8 9">
    <name type="scientific">Didymosphaeria variabile</name>
    <dbReference type="NCBI Taxonomy" id="1932322"/>
    <lineage>
        <taxon>Eukaryota</taxon>
        <taxon>Fungi</taxon>
        <taxon>Dikarya</taxon>
        <taxon>Ascomycota</taxon>
        <taxon>Pezizomycotina</taxon>
        <taxon>Dothideomycetes</taxon>
        <taxon>Pleosporomycetidae</taxon>
        <taxon>Pleosporales</taxon>
        <taxon>Massarineae</taxon>
        <taxon>Didymosphaeriaceae</taxon>
        <taxon>Didymosphaeria</taxon>
    </lineage>
</organism>
<dbReference type="Pfam" id="PF13424">
    <property type="entry name" value="TPR_12"/>
    <property type="match status" value="1"/>
</dbReference>
<keyword evidence="4" id="KW-0418">Kinase</keyword>
<dbReference type="SUPFAM" id="SSF48452">
    <property type="entry name" value="TPR-like"/>
    <property type="match status" value="1"/>
</dbReference>
<dbReference type="EMBL" id="JAPEUX010000005">
    <property type="protein sequence ID" value="KAJ4352472.1"/>
    <property type="molecule type" value="Genomic_DNA"/>
</dbReference>
<dbReference type="InterPro" id="IPR011990">
    <property type="entry name" value="TPR-like_helical_dom_sf"/>
</dbReference>
<name>A0A9W8XKB1_9PLEO</name>
<dbReference type="PROSITE" id="PS50011">
    <property type="entry name" value="PROTEIN_KINASE_DOM"/>
    <property type="match status" value="1"/>
</dbReference>
<dbReference type="InterPro" id="IPR019734">
    <property type="entry name" value="TPR_rpt"/>
</dbReference>
<evidence type="ECO:0000256" key="5">
    <source>
        <dbReference type="ARBA" id="ARBA00022840"/>
    </source>
</evidence>
<feature type="binding site" evidence="6">
    <location>
        <position position="402"/>
    </location>
    <ligand>
        <name>ATP</name>
        <dbReference type="ChEBI" id="CHEBI:30616"/>
    </ligand>
</feature>
<gene>
    <name evidence="8" type="ORF">N0V89_007820</name>
</gene>
<evidence type="ECO:0000256" key="4">
    <source>
        <dbReference type="ARBA" id="ARBA00022777"/>
    </source>
</evidence>
<dbReference type="PROSITE" id="PS00108">
    <property type="entry name" value="PROTEIN_KINASE_ST"/>
    <property type="match status" value="1"/>
</dbReference>
<evidence type="ECO:0000313" key="9">
    <source>
        <dbReference type="Proteomes" id="UP001140513"/>
    </source>
</evidence>
<dbReference type="Proteomes" id="UP001140513">
    <property type="component" value="Unassembled WGS sequence"/>
</dbReference>
<dbReference type="Pfam" id="PF00069">
    <property type="entry name" value="Pkinase"/>
    <property type="match status" value="1"/>
</dbReference>
<dbReference type="GeneID" id="80911350"/>
<evidence type="ECO:0000259" key="7">
    <source>
        <dbReference type="PROSITE" id="PS50011"/>
    </source>
</evidence>
<keyword evidence="1" id="KW-0723">Serine/threonine-protein kinase</keyword>
<evidence type="ECO:0000256" key="6">
    <source>
        <dbReference type="PROSITE-ProRule" id="PRU10141"/>
    </source>
</evidence>
<dbReference type="PROSITE" id="PS00107">
    <property type="entry name" value="PROTEIN_KINASE_ATP"/>
    <property type="match status" value="1"/>
</dbReference>
<dbReference type="SMART" id="SM00028">
    <property type="entry name" value="TPR"/>
    <property type="match status" value="3"/>
</dbReference>
<dbReference type="InterPro" id="IPR017441">
    <property type="entry name" value="Protein_kinase_ATP_BS"/>
</dbReference>
<evidence type="ECO:0000256" key="1">
    <source>
        <dbReference type="ARBA" id="ARBA00022527"/>
    </source>
</evidence>
<keyword evidence="2" id="KW-0808">Transferase</keyword>
<dbReference type="Gene3D" id="1.10.510.10">
    <property type="entry name" value="Transferase(Phosphotransferase) domain 1"/>
    <property type="match status" value="1"/>
</dbReference>
<dbReference type="OrthoDB" id="4062651at2759"/>
<dbReference type="GO" id="GO:0005524">
    <property type="term" value="F:ATP binding"/>
    <property type="evidence" value="ECO:0007669"/>
    <property type="project" value="UniProtKB-UniRule"/>
</dbReference>
<dbReference type="PANTHER" id="PTHR24345">
    <property type="entry name" value="SERINE/THREONINE-PROTEIN KINASE PLK"/>
    <property type="match status" value="1"/>
</dbReference>
<feature type="domain" description="Protein kinase" evidence="7">
    <location>
        <begin position="373"/>
        <end position="650"/>
    </location>
</feature>
<accession>A0A9W8XKB1</accession>
<evidence type="ECO:0000256" key="3">
    <source>
        <dbReference type="ARBA" id="ARBA00022741"/>
    </source>
</evidence>
<keyword evidence="5 6" id="KW-0067">ATP-binding</keyword>
<dbReference type="PANTHER" id="PTHR24345:SF0">
    <property type="entry name" value="CELL CYCLE SERINE_THREONINE-PROTEIN KINASE CDC5_MSD2"/>
    <property type="match status" value="1"/>
</dbReference>
<keyword evidence="3 6" id="KW-0547">Nucleotide-binding</keyword>
<dbReference type="InterPro" id="IPR008271">
    <property type="entry name" value="Ser/Thr_kinase_AS"/>
</dbReference>
<dbReference type="Gene3D" id="1.25.40.10">
    <property type="entry name" value="Tetratricopeptide repeat domain"/>
    <property type="match status" value="1"/>
</dbReference>
<dbReference type="SMART" id="SM00220">
    <property type="entry name" value="S_TKc"/>
    <property type="match status" value="1"/>
</dbReference>
<dbReference type="CDD" id="cd00180">
    <property type="entry name" value="PKc"/>
    <property type="match status" value="1"/>
</dbReference>
<protein>
    <recommendedName>
        <fullName evidence="7">Protein kinase domain-containing protein</fullName>
    </recommendedName>
</protein>
<dbReference type="GO" id="GO:0005634">
    <property type="term" value="C:nucleus"/>
    <property type="evidence" value="ECO:0007669"/>
    <property type="project" value="TreeGrafter"/>
</dbReference>